<evidence type="ECO:0000256" key="4">
    <source>
        <dbReference type="PIRNR" id="PIRNR036492"/>
    </source>
</evidence>
<dbReference type="FunFam" id="3.40.605.10:FF:000004">
    <property type="entry name" value="Aldehyde dehydrogenase"/>
    <property type="match status" value="1"/>
</dbReference>
<dbReference type="PANTHER" id="PTHR43570">
    <property type="entry name" value="ALDEHYDE DEHYDROGENASE"/>
    <property type="match status" value="1"/>
</dbReference>
<feature type="active site" evidence="5 6">
    <location>
        <position position="231"/>
    </location>
</feature>
<dbReference type="Gene3D" id="3.40.605.10">
    <property type="entry name" value="Aldehyde Dehydrogenase, Chain A, domain 1"/>
    <property type="match status" value="1"/>
</dbReference>
<sequence>MTNVEQISAQAYSKQITSDFLVDMQRLFDGQKLAFEDDKFPSHERRVRDLKALKHAILVNKGALLDALEKDFQYRSHDESILGDIFSSLSSIDYAIKHLSNWMKPQKRAVGIVFQPAHAKVMYQPRGVVGVIAPWNYPVFLTVGPLVAALSAGNRVMIKTSEFTPNTNAILSNMLSSIFDRSKVCVIEGEADVARAFSSLKFDHLLFTGSTEVGRHVMKAAAENLVPVTLELGGKSPVIIDDNIDLDEAVKRFIYGKTMNAGQTCVSPDYVYCPKNRVSELKRAIQVRYQSMYPVEEGVARRTRVINAKQYQRLLGYLDDAKQRGAEVIPLGEVSENPEVCYMPLTVVLGADRDMKVMQEEIFGPILPIVGYTTLEGVIADINDNPRPLALYIQSFDKAFQQTLLNNTHAGGVCINDAAFHVVVDDLPFGGVGASGIGSYHGIEGFRTFSHAKSVLSRGRLFFSDMLFPPYGRKIHALFYRFFVR</sequence>
<evidence type="ECO:0000313" key="9">
    <source>
        <dbReference type="EMBL" id="SFO95064.1"/>
    </source>
</evidence>
<dbReference type="InterPro" id="IPR012394">
    <property type="entry name" value="Aldehyde_DH_NAD(P)"/>
</dbReference>
<dbReference type="PIRSF" id="PIRSF036492">
    <property type="entry name" value="ALDH"/>
    <property type="match status" value="1"/>
</dbReference>
<evidence type="ECO:0000256" key="1">
    <source>
        <dbReference type="ARBA" id="ARBA00009986"/>
    </source>
</evidence>
<evidence type="ECO:0000256" key="7">
    <source>
        <dbReference type="RuleBase" id="RU003345"/>
    </source>
</evidence>
<organism evidence="9 10">
    <name type="scientific">Enterovibrio norvegicus DSM 15893</name>
    <dbReference type="NCBI Taxonomy" id="1121869"/>
    <lineage>
        <taxon>Bacteria</taxon>
        <taxon>Pseudomonadati</taxon>
        <taxon>Pseudomonadota</taxon>
        <taxon>Gammaproteobacteria</taxon>
        <taxon>Vibrionales</taxon>
        <taxon>Vibrionaceae</taxon>
        <taxon>Enterovibrio</taxon>
    </lineage>
</organism>
<evidence type="ECO:0000256" key="6">
    <source>
        <dbReference type="PROSITE-ProRule" id="PRU10007"/>
    </source>
</evidence>
<dbReference type="GeneID" id="35872528"/>
<dbReference type="SUPFAM" id="SSF53720">
    <property type="entry name" value="ALDH-like"/>
    <property type="match status" value="1"/>
</dbReference>
<dbReference type="InterPro" id="IPR016161">
    <property type="entry name" value="Ald_DH/histidinol_DH"/>
</dbReference>
<dbReference type="InterPro" id="IPR016162">
    <property type="entry name" value="Ald_DH_N"/>
</dbReference>
<protein>
    <recommendedName>
        <fullName evidence="4">Aldehyde dehydrogenase</fullName>
    </recommendedName>
</protein>
<dbReference type="Gene3D" id="3.40.309.10">
    <property type="entry name" value="Aldehyde Dehydrogenase, Chain A, domain 2"/>
    <property type="match status" value="1"/>
</dbReference>
<dbReference type="EMBL" id="FOWR01000005">
    <property type="protein sequence ID" value="SFO95064.1"/>
    <property type="molecule type" value="Genomic_DNA"/>
</dbReference>
<evidence type="ECO:0000313" key="10">
    <source>
        <dbReference type="Proteomes" id="UP000182692"/>
    </source>
</evidence>
<gene>
    <name evidence="9" type="ORF">SAMN03084138_00932</name>
</gene>
<dbReference type="Proteomes" id="UP000182692">
    <property type="component" value="Unassembled WGS sequence"/>
</dbReference>
<dbReference type="InterPro" id="IPR015590">
    <property type="entry name" value="Aldehyde_DH_dom"/>
</dbReference>
<dbReference type="AlphaFoldDB" id="A0A1I5LCI2"/>
<keyword evidence="3" id="KW-0520">NAD</keyword>
<accession>A0A1I5LCI2</accession>
<dbReference type="InterPro" id="IPR016163">
    <property type="entry name" value="Ald_DH_C"/>
</dbReference>
<evidence type="ECO:0000259" key="8">
    <source>
        <dbReference type="Pfam" id="PF00171"/>
    </source>
</evidence>
<dbReference type="GO" id="GO:0005737">
    <property type="term" value="C:cytoplasm"/>
    <property type="evidence" value="ECO:0007669"/>
    <property type="project" value="TreeGrafter"/>
</dbReference>
<dbReference type="RefSeq" id="WP_074925468.1">
    <property type="nucleotide sequence ID" value="NZ_FOWR01000005.1"/>
</dbReference>
<dbReference type="Pfam" id="PF00171">
    <property type="entry name" value="Aldedh"/>
    <property type="match status" value="1"/>
</dbReference>
<comment type="similarity">
    <text evidence="1 4 7">Belongs to the aldehyde dehydrogenase family.</text>
</comment>
<evidence type="ECO:0000256" key="5">
    <source>
        <dbReference type="PIRSR" id="PIRSR036492-1"/>
    </source>
</evidence>
<dbReference type="CDD" id="cd07133">
    <property type="entry name" value="ALDH_CALDH_CalB"/>
    <property type="match status" value="1"/>
</dbReference>
<dbReference type="InterPro" id="IPR029510">
    <property type="entry name" value="Ald_DH_CS_GLU"/>
</dbReference>
<evidence type="ECO:0000256" key="3">
    <source>
        <dbReference type="ARBA" id="ARBA00023027"/>
    </source>
</evidence>
<keyword evidence="2 4" id="KW-0560">Oxidoreductase</keyword>
<reference evidence="9 10" key="1">
    <citation type="submission" date="2016-10" db="EMBL/GenBank/DDBJ databases">
        <authorList>
            <person name="de Groot N.N."/>
        </authorList>
    </citation>
    <scope>NUCLEOTIDE SEQUENCE [LARGE SCALE GENOMIC DNA]</scope>
    <source>
        <strain evidence="9 10">DSM 15893</strain>
    </source>
</reference>
<dbReference type="GO" id="GO:0006081">
    <property type="term" value="P:aldehyde metabolic process"/>
    <property type="evidence" value="ECO:0007669"/>
    <property type="project" value="InterPro"/>
</dbReference>
<dbReference type="PANTHER" id="PTHR43570:SF20">
    <property type="entry name" value="ALDEHYDE DEHYDROGENASE ALDX-RELATED"/>
    <property type="match status" value="1"/>
</dbReference>
<evidence type="ECO:0000256" key="2">
    <source>
        <dbReference type="ARBA" id="ARBA00023002"/>
    </source>
</evidence>
<feature type="active site" evidence="5">
    <location>
        <position position="265"/>
    </location>
</feature>
<dbReference type="PROSITE" id="PS00687">
    <property type="entry name" value="ALDEHYDE_DEHYDR_GLU"/>
    <property type="match status" value="1"/>
</dbReference>
<dbReference type="STRING" id="1121869.SAMN03084138_00932"/>
<dbReference type="OrthoDB" id="9812625at2"/>
<name>A0A1I5LCI2_9GAMM</name>
<proteinExistence type="inferred from homology"/>
<feature type="domain" description="Aldehyde dehydrogenase" evidence="8">
    <location>
        <begin position="44"/>
        <end position="455"/>
    </location>
</feature>
<dbReference type="GO" id="GO:0004029">
    <property type="term" value="F:aldehyde dehydrogenase (NAD+) activity"/>
    <property type="evidence" value="ECO:0007669"/>
    <property type="project" value="TreeGrafter"/>
</dbReference>